<dbReference type="Proteomes" id="UP000735874">
    <property type="component" value="Unassembled WGS sequence"/>
</dbReference>
<dbReference type="EMBL" id="MJFZ01000034">
    <property type="protein sequence ID" value="RAW41221.1"/>
    <property type="molecule type" value="Genomic_DNA"/>
</dbReference>
<reference evidence="6 7" key="1">
    <citation type="submission" date="2018-01" db="EMBL/GenBank/DDBJ databases">
        <title>Draft genome of the strawberry crown rot pathogen Phytophthora cactorum.</title>
        <authorList>
            <person name="Armitage A.D."/>
            <person name="Lysoe E."/>
            <person name="Nellist C.F."/>
            <person name="Harrison R.J."/>
            <person name="Brurberg M.B."/>
        </authorList>
    </citation>
    <scope>NUCLEOTIDE SEQUENCE [LARGE SCALE GENOMIC DNA]</scope>
    <source>
        <strain evidence="6 7">10300</strain>
    </source>
</reference>
<keyword evidence="7" id="KW-1185">Reference proteome</keyword>
<dbReference type="EMBL" id="RCMI01000087">
    <property type="protein sequence ID" value="KAG2936862.1"/>
    <property type="molecule type" value="Genomic_DNA"/>
</dbReference>
<accession>A0A329SXN9</accession>
<dbReference type="Proteomes" id="UP000774804">
    <property type="component" value="Unassembled WGS sequence"/>
</dbReference>
<evidence type="ECO:0000313" key="2">
    <source>
        <dbReference type="EMBL" id="KAG2936862.1"/>
    </source>
</evidence>
<dbReference type="Proteomes" id="UP000251314">
    <property type="component" value="Unassembled WGS sequence"/>
</dbReference>
<dbReference type="EMBL" id="RCMK01000021">
    <property type="protein sequence ID" value="KAG2953794.1"/>
    <property type="molecule type" value="Genomic_DNA"/>
</dbReference>
<dbReference type="EMBL" id="RCMV01000108">
    <property type="protein sequence ID" value="KAG3224561.1"/>
    <property type="molecule type" value="Genomic_DNA"/>
</dbReference>
<evidence type="ECO:0000313" key="7">
    <source>
        <dbReference type="Proteomes" id="UP000251314"/>
    </source>
</evidence>
<evidence type="ECO:0000313" key="6">
    <source>
        <dbReference type="EMBL" id="RAW41221.1"/>
    </source>
</evidence>
<gene>
    <name evidence="6" type="ORF">PC110_g2575</name>
    <name evidence="1" type="ORF">PC113_g1907</name>
    <name evidence="2" type="ORF">PC115_g4517</name>
    <name evidence="3" type="ORF">PC117_g1756</name>
    <name evidence="4" type="ORF">PC118_g3924</name>
    <name evidence="5" type="ORF">PC129_g4811</name>
</gene>
<evidence type="ECO:0000313" key="3">
    <source>
        <dbReference type="EMBL" id="KAG2953794.1"/>
    </source>
</evidence>
<comment type="caution">
    <text evidence="6">The sequence shown here is derived from an EMBL/GenBank/DDBJ whole genome shotgun (WGS) entry which is preliminary data.</text>
</comment>
<organism evidence="6 7">
    <name type="scientific">Phytophthora cactorum</name>
    <dbReference type="NCBI Taxonomy" id="29920"/>
    <lineage>
        <taxon>Eukaryota</taxon>
        <taxon>Sar</taxon>
        <taxon>Stramenopiles</taxon>
        <taxon>Oomycota</taxon>
        <taxon>Peronosporomycetes</taxon>
        <taxon>Peronosporales</taxon>
        <taxon>Peronosporaceae</taxon>
        <taxon>Phytophthora</taxon>
    </lineage>
</organism>
<reference evidence="1" key="2">
    <citation type="submission" date="2018-10" db="EMBL/GenBank/DDBJ databases">
        <title>Effector identification in a new, highly contiguous assembly of the strawberry crown rot pathogen Phytophthora cactorum.</title>
        <authorList>
            <person name="Armitage A.D."/>
            <person name="Nellist C.F."/>
            <person name="Bates H."/>
            <person name="Vickerstaff R.J."/>
            <person name="Harrison R.J."/>
        </authorList>
    </citation>
    <scope>NUCLEOTIDE SEQUENCE</scope>
    <source>
        <strain evidence="1">15-7</strain>
        <strain evidence="2">4032</strain>
        <strain evidence="3">4040</strain>
        <strain evidence="4">P415</strain>
        <strain evidence="5">P421</strain>
    </source>
</reference>
<dbReference type="AlphaFoldDB" id="A0A329SXN9"/>
<dbReference type="EMBL" id="RCML01000070">
    <property type="protein sequence ID" value="KAG2993594.1"/>
    <property type="molecule type" value="Genomic_DNA"/>
</dbReference>
<evidence type="ECO:0000313" key="5">
    <source>
        <dbReference type="EMBL" id="KAG3224561.1"/>
    </source>
</evidence>
<sequence>MNFTDAEDAALSYNAPVPNYARIDFDKKVFRLKRRQERDDE</sequence>
<dbReference type="Proteomes" id="UP000736787">
    <property type="component" value="Unassembled WGS sequence"/>
</dbReference>
<proteinExistence type="predicted"/>
<dbReference type="Proteomes" id="UP000697107">
    <property type="component" value="Unassembled WGS sequence"/>
</dbReference>
<protein>
    <submittedName>
        <fullName evidence="6">Uncharacterized protein</fullName>
    </submittedName>
</protein>
<dbReference type="EMBL" id="RCMG01000024">
    <property type="protein sequence ID" value="KAG2867477.1"/>
    <property type="molecule type" value="Genomic_DNA"/>
</dbReference>
<dbReference type="VEuPathDB" id="FungiDB:PC110_g2575"/>
<evidence type="ECO:0000313" key="1">
    <source>
        <dbReference type="EMBL" id="KAG2867477.1"/>
    </source>
</evidence>
<name>A0A329SXN9_9STRA</name>
<evidence type="ECO:0000313" key="4">
    <source>
        <dbReference type="EMBL" id="KAG2993594.1"/>
    </source>
</evidence>
<dbReference type="Proteomes" id="UP000760860">
    <property type="component" value="Unassembled WGS sequence"/>
</dbReference>